<dbReference type="Gene3D" id="3.40.50.720">
    <property type="entry name" value="NAD(P)-binding Rossmann-like Domain"/>
    <property type="match status" value="1"/>
</dbReference>
<evidence type="ECO:0000256" key="2">
    <source>
        <dbReference type="ARBA" id="ARBA00006730"/>
    </source>
</evidence>
<comment type="caution">
    <text evidence="8">The sequence shown here is derived from an EMBL/GenBank/DDBJ whole genome shotgun (WGS) entry which is preliminary data.</text>
</comment>
<feature type="binding site" evidence="6">
    <location>
        <position position="245"/>
    </location>
    <ligand>
        <name>D-dopa</name>
        <dbReference type="ChEBI" id="CHEBI:149689"/>
    </ligand>
</feature>
<dbReference type="PANTHER" id="PTHR11530:SF16">
    <property type="entry name" value="D-AMINO ACID OXIDASE (AFU_ORTHOLOGUE AFUA_5G11290)"/>
    <property type="match status" value="1"/>
</dbReference>
<feature type="binding site" evidence="6">
    <location>
        <position position="307"/>
    </location>
    <ligand>
        <name>D-dopa</name>
        <dbReference type="ChEBI" id="CHEBI:149689"/>
    </ligand>
</feature>
<feature type="domain" description="FAD dependent oxidoreductase" evidence="7">
    <location>
        <begin position="6"/>
        <end position="350"/>
    </location>
</feature>
<evidence type="ECO:0000259" key="7">
    <source>
        <dbReference type="Pfam" id="PF01266"/>
    </source>
</evidence>
<evidence type="ECO:0000256" key="6">
    <source>
        <dbReference type="PIRSR" id="PIRSR000189-1"/>
    </source>
</evidence>
<dbReference type="GO" id="GO:0071949">
    <property type="term" value="F:FAD binding"/>
    <property type="evidence" value="ECO:0007669"/>
    <property type="project" value="InterPro"/>
</dbReference>
<dbReference type="OrthoDB" id="409956at2759"/>
<dbReference type="PANTHER" id="PTHR11530">
    <property type="entry name" value="D-AMINO ACID OXIDASE"/>
    <property type="match status" value="1"/>
</dbReference>
<dbReference type="GO" id="GO:0005737">
    <property type="term" value="C:cytoplasm"/>
    <property type="evidence" value="ECO:0007669"/>
    <property type="project" value="TreeGrafter"/>
</dbReference>
<gene>
    <name evidence="8" type="ORF">BJ875DRAFT_467290</name>
</gene>
<feature type="binding site" evidence="6">
    <location>
        <position position="177"/>
    </location>
    <ligand>
        <name>FAD</name>
        <dbReference type="ChEBI" id="CHEBI:57692"/>
    </ligand>
</feature>
<keyword evidence="4 6" id="KW-0274">FAD</keyword>
<evidence type="ECO:0000256" key="3">
    <source>
        <dbReference type="ARBA" id="ARBA00022630"/>
    </source>
</evidence>
<dbReference type="InterPro" id="IPR006076">
    <property type="entry name" value="FAD-dep_OxRdtase"/>
</dbReference>
<comment type="cofactor">
    <cofactor evidence="1 6">
        <name>FAD</name>
        <dbReference type="ChEBI" id="CHEBI:57692"/>
    </cofactor>
</comment>
<evidence type="ECO:0000313" key="8">
    <source>
        <dbReference type="EMBL" id="KAG9232264.1"/>
    </source>
</evidence>
<reference evidence="8" key="1">
    <citation type="journal article" date="2021" name="IMA Fungus">
        <title>Genomic characterization of three marine fungi, including Emericellopsis atlantica sp. nov. with signatures of a generalist lifestyle and marine biomass degradation.</title>
        <authorList>
            <person name="Hagestad O.C."/>
            <person name="Hou L."/>
            <person name="Andersen J.H."/>
            <person name="Hansen E.H."/>
            <person name="Altermark B."/>
            <person name="Li C."/>
            <person name="Kuhnert E."/>
            <person name="Cox R.J."/>
            <person name="Crous P.W."/>
            <person name="Spatafora J.W."/>
            <person name="Lail K."/>
            <person name="Amirebrahimi M."/>
            <person name="Lipzen A."/>
            <person name="Pangilinan J."/>
            <person name="Andreopoulos W."/>
            <person name="Hayes R.D."/>
            <person name="Ng V."/>
            <person name="Grigoriev I.V."/>
            <person name="Jackson S.A."/>
            <person name="Sutton T.D.S."/>
            <person name="Dobson A.D.W."/>
            <person name="Rama T."/>
        </authorList>
    </citation>
    <scope>NUCLEOTIDE SEQUENCE</scope>
    <source>
        <strain evidence="8">TRa018bII</strain>
    </source>
</reference>
<organism evidence="8 9">
    <name type="scientific">Amylocarpus encephaloides</name>
    <dbReference type="NCBI Taxonomy" id="45428"/>
    <lineage>
        <taxon>Eukaryota</taxon>
        <taxon>Fungi</taxon>
        <taxon>Dikarya</taxon>
        <taxon>Ascomycota</taxon>
        <taxon>Pezizomycotina</taxon>
        <taxon>Leotiomycetes</taxon>
        <taxon>Helotiales</taxon>
        <taxon>Helotiales incertae sedis</taxon>
        <taxon>Amylocarpus</taxon>
    </lineage>
</organism>
<feature type="binding site" evidence="6">
    <location>
        <position position="197"/>
    </location>
    <ligand>
        <name>FAD</name>
        <dbReference type="ChEBI" id="CHEBI:57692"/>
    </ligand>
</feature>
<keyword evidence="5" id="KW-0560">Oxidoreductase</keyword>
<dbReference type="GO" id="GO:0019478">
    <property type="term" value="P:D-amino acid catabolic process"/>
    <property type="evidence" value="ECO:0007669"/>
    <property type="project" value="TreeGrafter"/>
</dbReference>
<name>A0A9P7YEI1_9HELO</name>
<proteinExistence type="inferred from homology"/>
<keyword evidence="9" id="KW-1185">Reference proteome</keyword>
<accession>A0A9P7YEI1</accession>
<dbReference type="PIRSF" id="PIRSF000189">
    <property type="entry name" value="D-aa_oxidase"/>
    <property type="match status" value="1"/>
</dbReference>
<dbReference type="Gene3D" id="3.30.9.10">
    <property type="entry name" value="D-Amino Acid Oxidase, subunit A, domain 2"/>
    <property type="match status" value="1"/>
</dbReference>
<dbReference type="AlphaFoldDB" id="A0A9P7YEI1"/>
<sequence>MMENNIVVIGAGVSGLTTALLLAKDPWNKVTVVAKHMPGDYDIEYTSPWAGADYHPFAKAGTPEATYEHETWQHLANLAENVPEAGIHFQKSHTYIRNKDLEIESSKKFGDSASSSPWWKDTVPDFRILSPDELPKGIDGGTEFTSVCINTTLYLPYLVGQCRKHGVVVKRQIISHVREASGHHHTFNKADVVINCTGLMASKLGGVNDQSVIPARGQIVVVRNDPNMQAACSGTDNGNDELCYYMCRASGGGTVIGGSYQLGNWESQPDPNLALRIMKRAVELNPALVDGKGVEGLSIIRHAVGLRPYRAQGVRLEKEKIKGVGWVVHNYGHAGYGYQASYGCSQAVVKLVDGIIESKARL</sequence>
<protein>
    <recommendedName>
        <fullName evidence="7">FAD dependent oxidoreductase domain-containing protein</fullName>
    </recommendedName>
</protein>
<evidence type="ECO:0000256" key="5">
    <source>
        <dbReference type="ARBA" id="ARBA00023002"/>
    </source>
</evidence>
<dbReference type="SUPFAM" id="SSF51971">
    <property type="entry name" value="Nucleotide-binding domain"/>
    <property type="match status" value="1"/>
</dbReference>
<dbReference type="InterPro" id="IPR023209">
    <property type="entry name" value="DAO"/>
</dbReference>
<comment type="similarity">
    <text evidence="2">Belongs to the DAMOX/DASOX family.</text>
</comment>
<dbReference type="EMBL" id="MU251557">
    <property type="protein sequence ID" value="KAG9232264.1"/>
    <property type="molecule type" value="Genomic_DNA"/>
</dbReference>
<feature type="binding site" evidence="6">
    <location>
        <position position="335"/>
    </location>
    <ligand>
        <name>D-dopa</name>
        <dbReference type="ChEBI" id="CHEBI:149689"/>
    </ligand>
</feature>
<keyword evidence="3" id="KW-0285">Flavoprotein</keyword>
<evidence type="ECO:0000256" key="1">
    <source>
        <dbReference type="ARBA" id="ARBA00001974"/>
    </source>
</evidence>
<dbReference type="SUPFAM" id="SSF54373">
    <property type="entry name" value="FAD-linked reductases, C-terminal domain"/>
    <property type="match status" value="1"/>
</dbReference>
<feature type="binding site" evidence="6">
    <location>
        <begin position="46"/>
        <end position="47"/>
    </location>
    <ligand>
        <name>FAD</name>
        <dbReference type="ChEBI" id="CHEBI:57692"/>
    </ligand>
</feature>
<dbReference type="Proteomes" id="UP000824998">
    <property type="component" value="Unassembled WGS sequence"/>
</dbReference>
<evidence type="ECO:0000256" key="4">
    <source>
        <dbReference type="ARBA" id="ARBA00022827"/>
    </source>
</evidence>
<dbReference type="GO" id="GO:0003884">
    <property type="term" value="F:D-amino-acid oxidase activity"/>
    <property type="evidence" value="ECO:0007669"/>
    <property type="project" value="InterPro"/>
</dbReference>
<dbReference type="Pfam" id="PF01266">
    <property type="entry name" value="DAO"/>
    <property type="match status" value="1"/>
</dbReference>
<evidence type="ECO:0000313" key="9">
    <source>
        <dbReference type="Proteomes" id="UP000824998"/>
    </source>
</evidence>